<dbReference type="RefSeq" id="WP_091829177.1">
    <property type="nucleotide sequence ID" value="NZ_FNZK01000002.1"/>
</dbReference>
<proteinExistence type="predicted"/>
<evidence type="ECO:0000313" key="3">
    <source>
        <dbReference type="Proteomes" id="UP000199662"/>
    </source>
</evidence>
<reference evidence="2 3" key="1">
    <citation type="submission" date="2016-10" db="EMBL/GenBank/DDBJ databases">
        <authorList>
            <person name="de Groot N.N."/>
        </authorList>
    </citation>
    <scope>NUCLEOTIDE SEQUENCE [LARGE SCALE GENOMIC DNA]</scope>
    <source>
        <strain evidence="2 3">DSM 2179</strain>
    </source>
</reference>
<dbReference type="SUPFAM" id="SSF51430">
    <property type="entry name" value="NAD(P)-linked oxidoreductase"/>
    <property type="match status" value="1"/>
</dbReference>
<protein>
    <submittedName>
        <fullName evidence="2">D-threo-aldose 1-dehydrogenase</fullName>
    </submittedName>
</protein>
<dbReference type="Pfam" id="PF00248">
    <property type="entry name" value="Aldo_ket_red"/>
    <property type="match status" value="1"/>
</dbReference>
<dbReference type="EMBL" id="FNZK01000002">
    <property type="protein sequence ID" value="SEJ01374.1"/>
    <property type="molecule type" value="Genomic_DNA"/>
</dbReference>
<sequence length="329" mass="36967">MIKMNRIKSVGLEVPALTFGASGMGNLFHKLSNTEAIETIEGAIKMGWRAFDVAPHYGSSLAEIRLGLGLRTLDRDQFVLSTKVGRLLMPRQEAGLQAADFYDENPFNRVYDYSYDGIMRSYEDSLRRIGTRRIDILYVHDIGKYAHSDNADERKHFKTLCTSGFKALEELRKNGDIKAFGIGANETEIMMEAMDYADMDIMLLANRYNLLETDRADFFMKCEKHNVSVAAAAVFASGVLVKKDISSGHYEYGKVPEKVFNRVMEISKVCDKYNIPIGAAALQFPLRNKNVVSVVCGVSSFKQVQKNYEWAQVDIPVALWADLAELGIK</sequence>
<evidence type="ECO:0000313" key="2">
    <source>
        <dbReference type="EMBL" id="SEJ01374.1"/>
    </source>
</evidence>
<dbReference type="GO" id="GO:0005829">
    <property type="term" value="C:cytosol"/>
    <property type="evidence" value="ECO:0007669"/>
    <property type="project" value="TreeGrafter"/>
</dbReference>
<dbReference type="STRING" id="84035.SAMN05660742_102273"/>
<dbReference type="Proteomes" id="UP000199662">
    <property type="component" value="Unassembled WGS sequence"/>
</dbReference>
<dbReference type="PANTHER" id="PTHR42686:SF1">
    <property type="entry name" value="GH17980P-RELATED"/>
    <property type="match status" value="1"/>
</dbReference>
<keyword evidence="3" id="KW-1185">Reference proteome</keyword>
<evidence type="ECO:0000259" key="1">
    <source>
        <dbReference type="Pfam" id="PF00248"/>
    </source>
</evidence>
<organism evidence="2 3">
    <name type="scientific">Propionispira arboris</name>
    <dbReference type="NCBI Taxonomy" id="84035"/>
    <lineage>
        <taxon>Bacteria</taxon>
        <taxon>Bacillati</taxon>
        <taxon>Bacillota</taxon>
        <taxon>Negativicutes</taxon>
        <taxon>Selenomonadales</taxon>
        <taxon>Selenomonadaceae</taxon>
        <taxon>Propionispira</taxon>
    </lineage>
</organism>
<dbReference type="InterPro" id="IPR036812">
    <property type="entry name" value="NAD(P)_OxRdtase_dom_sf"/>
</dbReference>
<dbReference type="GO" id="GO:0016491">
    <property type="term" value="F:oxidoreductase activity"/>
    <property type="evidence" value="ECO:0007669"/>
    <property type="project" value="InterPro"/>
</dbReference>
<accession>A0A1H6VEG0</accession>
<dbReference type="Gene3D" id="3.20.20.100">
    <property type="entry name" value="NADP-dependent oxidoreductase domain"/>
    <property type="match status" value="1"/>
</dbReference>
<dbReference type="AlphaFoldDB" id="A0A1H6VEG0"/>
<dbReference type="InterPro" id="IPR023210">
    <property type="entry name" value="NADP_OxRdtase_dom"/>
</dbReference>
<name>A0A1H6VEG0_9FIRM</name>
<feature type="domain" description="NADP-dependent oxidoreductase" evidence="1">
    <location>
        <begin position="17"/>
        <end position="320"/>
    </location>
</feature>
<dbReference type="InterPro" id="IPR020471">
    <property type="entry name" value="AKR"/>
</dbReference>
<dbReference type="PANTHER" id="PTHR42686">
    <property type="entry name" value="GH17980P-RELATED"/>
    <property type="match status" value="1"/>
</dbReference>
<gene>
    <name evidence="2" type="ORF">SAMN05660742_102273</name>
</gene>